<dbReference type="Pfam" id="PF01167">
    <property type="entry name" value="Tub"/>
    <property type="match status" value="1"/>
</dbReference>
<dbReference type="EMBL" id="BRYB01000120">
    <property type="protein sequence ID" value="GMI23310.1"/>
    <property type="molecule type" value="Genomic_DNA"/>
</dbReference>
<feature type="region of interest" description="Disordered" evidence="2">
    <location>
        <begin position="1"/>
        <end position="162"/>
    </location>
</feature>
<feature type="compositionally biased region" description="Basic and acidic residues" evidence="2">
    <location>
        <begin position="92"/>
        <end position="105"/>
    </location>
</feature>
<reference evidence="4 5" key="1">
    <citation type="journal article" date="2023" name="Commun. Biol.">
        <title>Genome analysis of Parmales, the sister group of diatoms, reveals the evolutionary specialization of diatoms from phago-mixotrophs to photoautotrophs.</title>
        <authorList>
            <person name="Ban H."/>
            <person name="Sato S."/>
            <person name="Yoshikawa S."/>
            <person name="Yamada K."/>
            <person name="Nakamura Y."/>
            <person name="Ichinomiya M."/>
            <person name="Sato N."/>
            <person name="Blanc-Mathieu R."/>
            <person name="Endo H."/>
            <person name="Kuwata A."/>
            <person name="Ogata H."/>
        </authorList>
    </citation>
    <scope>NUCLEOTIDE SEQUENCE [LARGE SCALE GENOMIC DNA]</scope>
</reference>
<gene>
    <name evidence="4" type="ORF">TeGR_g4520</name>
</gene>
<feature type="compositionally biased region" description="Basic and acidic residues" evidence="2">
    <location>
        <begin position="132"/>
        <end position="150"/>
    </location>
</feature>
<organism evidence="4 5">
    <name type="scientific">Tetraparma gracilis</name>
    <dbReference type="NCBI Taxonomy" id="2962635"/>
    <lineage>
        <taxon>Eukaryota</taxon>
        <taxon>Sar</taxon>
        <taxon>Stramenopiles</taxon>
        <taxon>Ochrophyta</taxon>
        <taxon>Bolidophyceae</taxon>
        <taxon>Parmales</taxon>
        <taxon>Triparmaceae</taxon>
        <taxon>Tetraparma</taxon>
    </lineage>
</organism>
<evidence type="ECO:0000259" key="3">
    <source>
        <dbReference type="Pfam" id="PF01167"/>
    </source>
</evidence>
<dbReference type="InterPro" id="IPR025659">
    <property type="entry name" value="Tubby-like_C"/>
</dbReference>
<feature type="compositionally biased region" description="Basic and acidic residues" evidence="2">
    <location>
        <begin position="61"/>
        <end position="81"/>
    </location>
</feature>
<dbReference type="PANTHER" id="PTHR16517:SF7">
    <property type="entry name" value="PROTEIN KING TUBBY"/>
    <property type="match status" value="1"/>
</dbReference>
<comment type="caution">
    <text evidence="4">The sequence shown here is derived from an EMBL/GenBank/DDBJ whole genome shotgun (WGS) entry which is preliminary data.</text>
</comment>
<protein>
    <recommendedName>
        <fullName evidence="3">Tubby C-terminal domain-containing protein</fullName>
    </recommendedName>
</protein>
<evidence type="ECO:0000313" key="4">
    <source>
        <dbReference type="EMBL" id="GMI23310.1"/>
    </source>
</evidence>
<dbReference type="Proteomes" id="UP001165060">
    <property type="component" value="Unassembled WGS sequence"/>
</dbReference>
<dbReference type="PANTHER" id="PTHR16517">
    <property type="entry name" value="TUBBY-RELATED"/>
    <property type="match status" value="1"/>
</dbReference>
<evidence type="ECO:0000256" key="1">
    <source>
        <dbReference type="ARBA" id="ARBA00007129"/>
    </source>
</evidence>
<evidence type="ECO:0000256" key="2">
    <source>
        <dbReference type="SAM" id="MobiDB-lite"/>
    </source>
</evidence>
<proteinExistence type="inferred from homology"/>
<evidence type="ECO:0000313" key="5">
    <source>
        <dbReference type="Proteomes" id="UP001165060"/>
    </source>
</evidence>
<dbReference type="SUPFAM" id="SSF54518">
    <property type="entry name" value="Tubby C-terminal domain-like"/>
    <property type="match status" value="1"/>
</dbReference>
<dbReference type="Gene3D" id="3.20.90.10">
    <property type="entry name" value="Tubby Protein, Chain A"/>
    <property type="match status" value="1"/>
</dbReference>
<comment type="similarity">
    <text evidence="1">Belongs to the TUB family.</text>
</comment>
<feature type="domain" description="Tubby C-terminal" evidence="3">
    <location>
        <begin position="197"/>
        <end position="501"/>
    </location>
</feature>
<keyword evidence="5" id="KW-1185">Reference proteome</keyword>
<accession>A0ABQ6MBY6</accession>
<sequence length="502" mass="57469">MSSDDTPAQSDKKPPRPLPKQAKTKKKRLPPPTTAPPPRREAKETASAALDDVYSEYGGGDTHHEEESKDDRQSPQQEHESSPPPGPDEFVFDLRRGTGGPREEDQGPLLTAAPKEDAVPPASPDLAPSAAEESKQGEEGKEAEEGKEEVKEEEEEEVSHEHKCKNLRQYYGPYLQVLPPDNVRVMSQFRRYVTQTPQHAAIHVVILTRKKSDYYGVGPTYKLNFDHWEKDEFAIHAKRWTLPACYVMSLDPKDLDIKERNRRSQNFMGKLKVKKKGREFVQQDMGVNPNMLVEDHLQLAEQAELERGSMSDWTEEEKRHEELLDSLYEPRQELAAIIRKQDSEGNVMLSVGVPTVTGHGENTVRAKWQGTGREEKLTHNTETLGTRKLRNQLMGDRLQIFSGYENQDRMVSSKDHEGRTRQRSEKNFKITYMEGGDPGIMRCPVALQDARLKEQYLDKEWDKAMFPMIEMNKVGRETWAIRYTHPFSMLQAMGIALSRFEM</sequence>
<name>A0ABQ6MBY6_9STRA</name>
<dbReference type="InterPro" id="IPR000007">
    <property type="entry name" value="Tubby_C"/>
</dbReference>
<dbReference type="PRINTS" id="PR01573">
    <property type="entry name" value="SUPERTUBBY"/>
</dbReference>